<dbReference type="AlphaFoldDB" id="W1J2K7"/>
<dbReference type="EMBL" id="CBXF010000121">
    <property type="protein sequence ID" value="CDL84972.1"/>
    <property type="molecule type" value="Genomic_DNA"/>
</dbReference>
<evidence type="ECO:0000313" key="3">
    <source>
        <dbReference type="Proteomes" id="UP000019202"/>
    </source>
</evidence>
<proteinExistence type="predicted"/>
<dbReference type="Proteomes" id="UP000019202">
    <property type="component" value="Unassembled WGS sequence"/>
</dbReference>
<organism evidence="2 3">
    <name type="scientific">Xenorhabdus szentirmaii DSM 16338</name>
    <dbReference type="NCBI Taxonomy" id="1427518"/>
    <lineage>
        <taxon>Bacteria</taxon>
        <taxon>Pseudomonadati</taxon>
        <taxon>Pseudomonadota</taxon>
        <taxon>Gammaproteobacteria</taxon>
        <taxon>Enterobacterales</taxon>
        <taxon>Morganellaceae</taxon>
        <taxon>Xenorhabdus</taxon>
    </lineage>
</organism>
<keyword evidence="1" id="KW-1133">Transmembrane helix</keyword>
<dbReference type="STRING" id="1427518.XSR1_60021"/>
<gene>
    <name evidence="2" type="ORF">XSR1_60021</name>
</gene>
<reference evidence="2" key="1">
    <citation type="submission" date="2013-11" db="EMBL/GenBank/DDBJ databases">
        <title>Draft genome sequence and annotation of the entomopathogenic bacteria, Xenorhabdus cabanillasi strain JM26 and Xenorhabdus szentirmai strain DSM 16338.</title>
        <authorList>
            <person name="Gualtieri M."/>
            <person name="Ogier J.C."/>
            <person name="Pages S."/>
            <person name="Givaudan A."/>
            <person name="Gaudriault S."/>
        </authorList>
    </citation>
    <scope>NUCLEOTIDE SEQUENCE [LARGE SCALE GENOMIC DNA]</scope>
    <source>
        <strain evidence="2">DSM 16338</strain>
    </source>
</reference>
<sequence>MTPAAVSYVPYLMIVKGGFILITTVLVCYLLWLLGKLWRLLRRKRRLRSIIMAQHFNSMKMLRFGGRKQRKE</sequence>
<keyword evidence="1" id="KW-0472">Membrane</keyword>
<evidence type="ECO:0000256" key="1">
    <source>
        <dbReference type="SAM" id="Phobius"/>
    </source>
</evidence>
<keyword evidence="1" id="KW-0812">Transmembrane</keyword>
<accession>W1J2K7</accession>
<evidence type="ECO:0000313" key="2">
    <source>
        <dbReference type="EMBL" id="CDL84972.1"/>
    </source>
</evidence>
<name>W1J2K7_9GAMM</name>
<feature type="transmembrane region" description="Helical" evidence="1">
    <location>
        <begin position="12"/>
        <end position="35"/>
    </location>
</feature>
<comment type="caution">
    <text evidence="2">The sequence shown here is derived from an EMBL/GenBank/DDBJ whole genome shotgun (WGS) entry which is preliminary data.</text>
</comment>
<protein>
    <submittedName>
        <fullName evidence="2">High mobility group protein Z (Modular protein)</fullName>
    </submittedName>
</protein>
<keyword evidence="3" id="KW-1185">Reference proteome</keyword>